<organism evidence="2 3">
    <name type="scientific">Parthenolecanium corni</name>
    <dbReference type="NCBI Taxonomy" id="536013"/>
    <lineage>
        <taxon>Eukaryota</taxon>
        <taxon>Metazoa</taxon>
        <taxon>Ecdysozoa</taxon>
        <taxon>Arthropoda</taxon>
        <taxon>Hexapoda</taxon>
        <taxon>Insecta</taxon>
        <taxon>Pterygota</taxon>
        <taxon>Neoptera</taxon>
        <taxon>Paraneoptera</taxon>
        <taxon>Hemiptera</taxon>
        <taxon>Sternorrhyncha</taxon>
        <taxon>Coccoidea</taxon>
        <taxon>Coccidae</taxon>
        <taxon>Parthenolecanium</taxon>
    </lineage>
</organism>
<proteinExistence type="predicted"/>
<dbReference type="Proteomes" id="UP001367676">
    <property type="component" value="Unassembled WGS sequence"/>
</dbReference>
<dbReference type="EMBL" id="JBBCAQ010000010">
    <property type="protein sequence ID" value="KAK7601512.1"/>
    <property type="molecule type" value="Genomic_DNA"/>
</dbReference>
<dbReference type="AlphaFoldDB" id="A0AAN9TPK2"/>
<evidence type="ECO:0000256" key="1">
    <source>
        <dbReference type="SAM" id="MobiDB-lite"/>
    </source>
</evidence>
<evidence type="ECO:0000313" key="3">
    <source>
        <dbReference type="Proteomes" id="UP001367676"/>
    </source>
</evidence>
<comment type="caution">
    <text evidence="2">The sequence shown here is derived from an EMBL/GenBank/DDBJ whole genome shotgun (WGS) entry which is preliminary data.</text>
</comment>
<reference evidence="2 3" key="1">
    <citation type="submission" date="2024-03" db="EMBL/GenBank/DDBJ databases">
        <title>Adaptation during the transition from Ophiocordyceps entomopathogen to insect associate is accompanied by gene loss and intensified selection.</title>
        <authorList>
            <person name="Ward C.M."/>
            <person name="Onetto C.A."/>
            <person name="Borneman A.R."/>
        </authorList>
    </citation>
    <scope>NUCLEOTIDE SEQUENCE [LARGE SCALE GENOMIC DNA]</scope>
    <source>
        <strain evidence="2">AWRI1</strain>
        <tissue evidence="2">Single Adult Female</tissue>
    </source>
</reference>
<accession>A0AAN9TPK2</accession>
<sequence>MFLPFLERLRIPGSNHPLGVIPPASVPSLSTTPPSLQMINHLPWIKLPPPPSVNSQSPSPPAAPPVNPHEPLNLTIPKSEPMSPSASAAPRWNDPLINVHSPDGGPKLLPPGLMPRSFLPYPNLSPHSSGES</sequence>
<gene>
    <name evidence="2" type="ORF">V9T40_008953</name>
</gene>
<keyword evidence="3" id="KW-1185">Reference proteome</keyword>
<name>A0AAN9TPK2_9HEMI</name>
<feature type="region of interest" description="Disordered" evidence="1">
    <location>
        <begin position="14"/>
        <end position="33"/>
    </location>
</feature>
<feature type="region of interest" description="Disordered" evidence="1">
    <location>
        <begin position="47"/>
        <end position="132"/>
    </location>
</feature>
<evidence type="ECO:0000313" key="2">
    <source>
        <dbReference type="EMBL" id="KAK7601512.1"/>
    </source>
</evidence>
<feature type="compositionally biased region" description="Low complexity" evidence="1">
    <location>
        <begin position="81"/>
        <end position="90"/>
    </location>
</feature>
<feature type="compositionally biased region" description="Low complexity" evidence="1">
    <location>
        <begin position="22"/>
        <end position="33"/>
    </location>
</feature>
<protein>
    <submittedName>
        <fullName evidence="2">Uncharacterized protein</fullName>
    </submittedName>
</protein>
<feature type="compositionally biased region" description="Pro residues" evidence="1">
    <location>
        <begin position="47"/>
        <end position="68"/>
    </location>
</feature>